<name>D7KUS8_ARALL</name>
<evidence type="ECO:0000256" key="17">
    <source>
        <dbReference type="SAM" id="Phobius"/>
    </source>
</evidence>
<feature type="transmembrane region" description="Helical" evidence="17">
    <location>
        <begin position="264"/>
        <end position="282"/>
    </location>
</feature>
<feature type="transmembrane region" description="Helical" evidence="17">
    <location>
        <begin position="75"/>
        <end position="95"/>
    </location>
</feature>
<keyword evidence="11" id="KW-0406">Ion transport</keyword>
<evidence type="ECO:0000313" key="19">
    <source>
        <dbReference type="EMBL" id="EFH62742.1"/>
    </source>
</evidence>
<protein>
    <recommendedName>
        <fullName evidence="18">DUF7876 domain-containing protein</fullName>
    </recommendedName>
</protein>
<dbReference type="PROSITE" id="PS51375">
    <property type="entry name" value="PPR"/>
    <property type="match status" value="8"/>
</dbReference>
<comment type="function">
    <text evidence="14">Slow, weak voltage-dependent S-type anion efflux channel involved in maintenance of anion homeostasis.</text>
</comment>
<evidence type="ECO:0000256" key="6">
    <source>
        <dbReference type="ARBA" id="ARBA00022475"/>
    </source>
</evidence>
<feature type="repeat" description="PPR" evidence="16">
    <location>
        <begin position="479"/>
        <end position="513"/>
    </location>
</feature>
<evidence type="ECO:0000256" key="7">
    <source>
        <dbReference type="ARBA" id="ARBA00022692"/>
    </source>
</evidence>
<dbReference type="EMBL" id="GL348714">
    <property type="protein sequence ID" value="EFH62742.1"/>
    <property type="molecule type" value="Genomic_DNA"/>
</dbReference>
<keyword evidence="10 17" id="KW-1133">Transmembrane helix</keyword>
<evidence type="ECO:0000256" key="16">
    <source>
        <dbReference type="PROSITE-ProRule" id="PRU00708"/>
    </source>
</evidence>
<feature type="repeat" description="PPR" evidence="16">
    <location>
        <begin position="656"/>
        <end position="690"/>
    </location>
</feature>
<evidence type="ECO:0000256" key="12">
    <source>
        <dbReference type="ARBA" id="ARBA00023128"/>
    </source>
</evidence>
<keyword evidence="9" id="KW-0809">Transit peptide</keyword>
<dbReference type="FunFam" id="1.25.40.10:FF:000031">
    <property type="entry name" value="Pentatricopeptide repeat-containing protein mitochondrial"/>
    <property type="match status" value="1"/>
</dbReference>
<dbReference type="Proteomes" id="UP000008694">
    <property type="component" value="Unassembled WGS sequence"/>
</dbReference>
<dbReference type="Pfam" id="PF01535">
    <property type="entry name" value="PPR"/>
    <property type="match status" value="6"/>
</dbReference>
<evidence type="ECO:0000256" key="15">
    <source>
        <dbReference type="ARBA" id="ARBA00061659"/>
    </source>
</evidence>
<dbReference type="Pfam" id="PF25286">
    <property type="entry name" value="DUF7876"/>
    <property type="match status" value="1"/>
</dbReference>
<evidence type="ECO:0000256" key="4">
    <source>
        <dbReference type="ARBA" id="ARBA00011233"/>
    </source>
</evidence>
<feature type="transmembrane region" description="Helical" evidence="17">
    <location>
        <begin position="294"/>
        <end position="312"/>
    </location>
</feature>
<proteinExistence type="inferred from homology"/>
<evidence type="ECO:0000259" key="18">
    <source>
        <dbReference type="Pfam" id="PF25286"/>
    </source>
</evidence>
<dbReference type="InterPro" id="IPR046848">
    <property type="entry name" value="E_motif"/>
</dbReference>
<comment type="subunit">
    <text evidence="4">Homotrimer.</text>
</comment>
<feature type="transmembrane region" description="Helical" evidence="17">
    <location>
        <begin position="107"/>
        <end position="126"/>
    </location>
</feature>
<organism evidence="20">
    <name type="scientific">Arabidopsis lyrata subsp. lyrata</name>
    <name type="common">Lyre-leaved rock-cress</name>
    <dbReference type="NCBI Taxonomy" id="81972"/>
    <lineage>
        <taxon>Eukaryota</taxon>
        <taxon>Viridiplantae</taxon>
        <taxon>Streptophyta</taxon>
        <taxon>Embryophyta</taxon>
        <taxon>Tracheophyta</taxon>
        <taxon>Spermatophyta</taxon>
        <taxon>Magnoliopsida</taxon>
        <taxon>eudicotyledons</taxon>
        <taxon>Gunneridae</taxon>
        <taxon>Pentapetalae</taxon>
        <taxon>rosids</taxon>
        <taxon>malvids</taxon>
        <taxon>Brassicales</taxon>
        <taxon>Brassicaceae</taxon>
        <taxon>Camelineae</taxon>
        <taxon>Arabidopsis</taxon>
    </lineage>
</organism>
<dbReference type="FunFam" id="1.50.10.150:FF:000003">
    <property type="entry name" value="S-type anion channel SLAH1"/>
    <property type="match status" value="1"/>
</dbReference>
<dbReference type="Gene3D" id="1.50.10.150">
    <property type="entry name" value="Voltage-dependent anion channel"/>
    <property type="match status" value="1"/>
</dbReference>
<keyword evidence="7 17" id="KW-0812">Transmembrane</keyword>
<dbReference type="GO" id="GO:0003723">
    <property type="term" value="F:RNA binding"/>
    <property type="evidence" value="ECO:0007669"/>
    <property type="project" value="InterPro"/>
</dbReference>
<dbReference type="CDD" id="cd09323">
    <property type="entry name" value="TDT_SLAC1_like"/>
    <property type="match status" value="1"/>
</dbReference>
<dbReference type="eggNOG" id="KOG4197">
    <property type="taxonomic scope" value="Eukaryota"/>
</dbReference>
<evidence type="ECO:0000256" key="5">
    <source>
        <dbReference type="ARBA" id="ARBA00022448"/>
    </source>
</evidence>
<evidence type="ECO:0000256" key="3">
    <source>
        <dbReference type="ARBA" id="ARBA00007808"/>
    </source>
</evidence>
<evidence type="ECO:0000256" key="11">
    <source>
        <dbReference type="ARBA" id="ARBA00023065"/>
    </source>
</evidence>
<keyword evidence="12" id="KW-0496">Mitochondrion</keyword>
<dbReference type="Pfam" id="PF13041">
    <property type="entry name" value="PPR_2"/>
    <property type="match status" value="4"/>
</dbReference>
<dbReference type="FunFam" id="1.25.40.10:FF:003697">
    <property type="entry name" value="Pentatricopeptide repeat-containing protein At3g02330, mitochondrial"/>
    <property type="match status" value="1"/>
</dbReference>
<accession>D7KUS8</accession>
<evidence type="ECO:0000256" key="14">
    <source>
        <dbReference type="ARBA" id="ARBA00054248"/>
    </source>
</evidence>
<dbReference type="PANTHER" id="PTHR47926">
    <property type="entry name" value="PENTATRICOPEPTIDE REPEAT-CONTAINING PROTEIN"/>
    <property type="match status" value="1"/>
</dbReference>
<dbReference type="AlphaFoldDB" id="D7KUS8"/>
<dbReference type="GO" id="GO:0006811">
    <property type="term" value="P:monoatomic ion transport"/>
    <property type="evidence" value="ECO:0007669"/>
    <property type="project" value="UniProtKB-KW"/>
</dbReference>
<evidence type="ECO:0000256" key="10">
    <source>
        <dbReference type="ARBA" id="ARBA00022989"/>
    </source>
</evidence>
<dbReference type="InterPro" id="IPR038665">
    <property type="entry name" value="Voltage-dep_anion_channel_sf"/>
</dbReference>
<feature type="repeat" description="PPR" evidence="16">
    <location>
        <begin position="819"/>
        <end position="853"/>
    </location>
</feature>
<evidence type="ECO:0000256" key="1">
    <source>
        <dbReference type="ARBA" id="ARBA00004173"/>
    </source>
</evidence>
<comment type="subcellular location">
    <subcellularLocation>
        <location evidence="2">Cell membrane</location>
        <topology evidence="2">Multi-pass membrane protein</topology>
    </subcellularLocation>
    <subcellularLocation>
        <location evidence="1">Mitochondrion</location>
    </subcellularLocation>
</comment>
<feature type="repeat" description="PPR" evidence="16">
    <location>
        <begin position="854"/>
        <end position="889"/>
    </location>
</feature>
<keyword evidence="20" id="KW-1185">Reference proteome</keyword>
<dbReference type="InterPro" id="IPR057198">
    <property type="entry name" value="DUF7876"/>
</dbReference>
<dbReference type="GO" id="GO:0005739">
    <property type="term" value="C:mitochondrion"/>
    <property type="evidence" value="ECO:0007669"/>
    <property type="project" value="UniProtKB-SubCell"/>
</dbReference>
<dbReference type="Gramene" id="fgenesh1_pg.C_scaffold_2000255">
    <property type="protein sequence ID" value="fgenesh1_pg.C_scaffold_2000255"/>
    <property type="gene ID" value="fgenesh1_pg.C_scaffold_2000255"/>
</dbReference>
<dbReference type="Pfam" id="PF03595">
    <property type="entry name" value="SLAC1"/>
    <property type="match status" value="1"/>
</dbReference>
<keyword evidence="5" id="KW-0813">Transport</keyword>
<keyword evidence="13 17" id="KW-0472">Membrane</keyword>
<dbReference type="GO" id="GO:0055085">
    <property type="term" value="P:transmembrane transport"/>
    <property type="evidence" value="ECO:0007669"/>
    <property type="project" value="InterPro"/>
</dbReference>
<evidence type="ECO:0000256" key="9">
    <source>
        <dbReference type="ARBA" id="ARBA00022946"/>
    </source>
</evidence>
<dbReference type="STRING" id="81972.D7KUS8"/>
<feature type="transmembrane region" description="Helical" evidence="17">
    <location>
        <begin position="200"/>
        <end position="220"/>
    </location>
</feature>
<dbReference type="InterPro" id="IPR004695">
    <property type="entry name" value="SLAC1/Mae1/Ssu1/TehA"/>
</dbReference>
<feature type="domain" description="DUF7876" evidence="18">
    <location>
        <begin position="1053"/>
        <end position="1241"/>
    </location>
</feature>
<feature type="transmembrane region" description="Helical" evidence="17">
    <location>
        <begin position="232"/>
        <end position="252"/>
    </location>
</feature>
<dbReference type="Gene3D" id="1.25.40.10">
    <property type="entry name" value="Tetratricopeptide repeat domain"/>
    <property type="match status" value="5"/>
</dbReference>
<evidence type="ECO:0000256" key="8">
    <source>
        <dbReference type="ARBA" id="ARBA00022737"/>
    </source>
</evidence>
<keyword evidence="6" id="KW-1003">Cell membrane</keyword>
<reference evidence="20" key="1">
    <citation type="journal article" date="2011" name="Nat. Genet.">
        <title>The Arabidopsis lyrata genome sequence and the basis of rapid genome size change.</title>
        <authorList>
            <person name="Hu T.T."/>
            <person name="Pattyn P."/>
            <person name="Bakker E.G."/>
            <person name="Cao J."/>
            <person name="Cheng J.-F."/>
            <person name="Clark R.M."/>
            <person name="Fahlgren N."/>
            <person name="Fawcett J.A."/>
            <person name="Grimwood J."/>
            <person name="Gundlach H."/>
            <person name="Haberer G."/>
            <person name="Hollister J.D."/>
            <person name="Ossowski S."/>
            <person name="Ottilar R.P."/>
            <person name="Salamov A.A."/>
            <person name="Schneeberger K."/>
            <person name="Spannagl M."/>
            <person name="Wang X."/>
            <person name="Yang L."/>
            <person name="Nasrallah M.E."/>
            <person name="Bergelson J."/>
            <person name="Carrington J.C."/>
            <person name="Gaut B.S."/>
            <person name="Schmutz J."/>
            <person name="Mayer K.F.X."/>
            <person name="Van de Peer Y."/>
            <person name="Grigoriev I.V."/>
            <person name="Nordborg M."/>
            <person name="Weigel D."/>
            <person name="Guo Y.-L."/>
        </authorList>
    </citation>
    <scope>NUCLEOTIDE SEQUENCE [LARGE SCALE GENOMIC DNA]</scope>
    <source>
        <strain evidence="20">cv. MN47</strain>
    </source>
</reference>
<comment type="similarity">
    <text evidence="15">Belongs to the PPR family. PCMP-E subfamily.</text>
</comment>
<keyword evidence="8" id="KW-0677">Repeat</keyword>
<sequence length="1243" mass="141408">MEIPSQEIHIKIDNPRSSSNKRKTNLADAEPIVLMSVLSSLHAGYFRISLSLCSQALLWKIMVHLHSELPSMAYYLMWYLALATQVSLCLLYAFKCIFLFDMVKEEFLHYIGVNYLYAPYISCLLLLQSAPMIKPHSVLYQTLFWIFVVPVLTLDTKLYGQWFTTEKRFLSIMANPASQVSVIANLVAARGAAEMGWKECALCLFSLGMVHYLVIFVTLYQRLPGGNNFPTTLRPVFFLFFAAPATASLAWNSICGTFDTIAKMLFFLSLFIFMSLVCRPNLLKKSIKRFNVAWWAYSFPITFLALDSVQYAQEVKDHVASGLMFIFSSISVLIFFGVMLLTAANSKRLLRRDHVLWKVLYRSSCLKCLYANSFSTSVSSSLGFRATNKELNQMIRSGYIAEAREIFEKLEARNIVTWNTMISGYVKRREMTQARKLFDEMPERDVVTWNAMISGYVSCGGIRFLEEARKLFDEMPSRDSFSWNTMISGYAKNRRISEALLLFEKMPERNAVSWSAMITGFCHNGEVNRAFDLFRRMPVKDSSSLCALVAGLIKNERLEEAAWVLGQYGSLDSGREDLVYAYNTLIVGYGQRGQVEAARCLFDQIPDLCDDDDHGGAFRERFRRNVVSWNSMIKAYLKVGDVVSARLLFDQMKDRDTISWNTMIDGYVHVSRMDDAFALFSEMPNRDAHSWNMMVSGYASVGNLELARHYFEKTPEKNIVSWNSIIAAYDKNKDYKEAVDVFIRMNIDGEKPDPHTLTSLLSVSTGLVNLRLGMQMHQIVVKTVIPDVPVHNALITMYSRCGEIMESRRIFDEMKLKREVITWNAIIGGYAFHGNASEALNLFWSMKCYGIHPSHITFVSVLNACAHAGLVDEAKEQFLSMMSVYKIEPQMEHYSSLVNVISGQGQFEEAMYVIKSMPFEPDKTVWGALLDACRIYNNVGLAHVAAEAMSRLEPESSTPYVLLYNMYADMGLWDEASQVRMNMESKRIKKERGSSWVDSSTFKTAPFGPLISCSVSPRSIVPCRNVDCYHSFFSPKGQIQPRRRWMFCNSRNNSISSDDEYRSSRNIAISLLRRYRTVIGRGEGETLKEFISAGVNAYALGCTDEDLRKELMAMKDSGLEIERMESYGGSTQTKSKILLSEVDECILWLRIVFITILCTPQPTVVRWSSTPSVSDEILSKWRGFCAVIANAYYIRGMAWLPVKTLQLEQMAVTGQAEEPSVVASRMRLVFSTLEVVSPQWPRV</sequence>
<dbReference type="FunFam" id="1.25.40.10:FF:003310">
    <property type="entry name" value="Pentatricopeptide repeat-containing protein At1g62260, mitochondrial"/>
    <property type="match status" value="1"/>
</dbReference>
<feature type="repeat" description="PPR" evidence="16">
    <location>
        <begin position="787"/>
        <end position="817"/>
    </location>
</feature>
<evidence type="ECO:0000313" key="20">
    <source>
        <dbReference type="Proteomes" id="UP000008694"/>
    </source>
</evidence>
<dbReference type="NCBIfam" id="TIGR00756">
    <property type="entry name" value="PPR"/>
    <property type="match status" value="8"/>
</dbReference>
<feature type="repeat" description="PPR" evidence="16">
    <location>
        <begin position="625"/>
        <end position="655"/>
    </location>
</feature>
<dbReference type="InterPro" id="IPR046960">
    <property type="entry name" value="PPR_At4g14850-like_plant"/>
</dbReference>
<dbReference type="Pfam" id="PF20431">
    <property type="entry name" value="E_motif"/>
    <property type="match status" value="1"/>
</dbReference>
<dbReference type="HOGENOM" id="CLU_266513_0_0_1"/>
<gene>
    <name evidence="19" type="ORF">ARALYDRAFT_338156</name>
</gene>
<dbReference type="GO" id="GO:0016554">
    <property type="term" value="P:cytidine to uridine editing"/>
    <property type="evidence" value="ECO:0007669"/>
    <property type="project" value="UniProtKB-ARBA"/>
</dbReference>
<feature type="transmembrane region" description="Helical" evidence="17">
    <location>
        <begin position="324"/>
        <end position="344"/>
    </location>
</feature>
<comment type="similarity">
    <text evidence="3">Belongs to the SLAC1 S-type anion channel family.</text>
</comment>
<evidence type="ECO:0000256" key="2">
    <source>
        <dbReference type="ARBA" id="ARBA00004651"/>
    </source>
</evidence>
<dbReference type="PANTHER" id="PTHR47926:SF468">
    <property type="entry name" value="PENTATRICOPEPTIDE REPEAT-CONTAINING PROTEIN"/>
    <property type="match status" value="1"/>
</dbReference>
<feature type="repeat" description="PPR" evidence="16">
    <location>
        <begin position="414"/>
        <end position="448"/>
    </location>
</feature>
<evidence type="ECO:0000256" key="13">
    <source>
        <dbReference type="ARBA" id="ARBA00023136"/>
    </source>
</evidence>
<dbReference type="InterPro" id="IPR011990">
    <property type="entry name" value="TPR-like_helical_dom_sf"/>
</dbReference>
<dbReference type="InterPro" id="IPR002885">
    <property type="entry name" value="PPR_rpt"/>
</dbReference>
<feature type="repeat" description="PPR" evidence="16">
    <location>
        <begin position="718"/>
        <end position="752"/>
    </location>
</feature>
<dbReference type="GO" id="GO:0005886">
    <property type="term" value="C:plasma membrane"/>
    <property type="evidence" value="ECO:0007669"/>
    <property type="project" value="UniProtKB-SubCell"/>
</dbReference>